<keyword evidence="8 12" id="KW-0418">Kinase</keyword>
<dbReference type="InterPro" id="IPR036850">
    <property type="entry name" value="NDK-like_dom_sf"/>
</dbReference>
<comment type="similarity">
    <text evidence="2 12 13 14">Belongs to the NDK family.</text>
</comment>
<dbReference type="GO" id="GO:0005524">
    <property type="term" value="F:ATP binding"/>
    <property type="evidence" value="ECO:0007669"/>
    <property type="project" value="UniProtKB-UniRule"/>
</dbReference>
<gene>
    <name evidence="12" type="primary">ndk</name>
    <name evidence="16" type="ORF">C7B43_00475</name>
</gene>
<keyword evidence="9 12" id="KW-0067">ATP-binding</keyword>
<evidence type="ECO:0000313" key="16">
    <source>
        <dbReference type="EMBL" id="PSR31737.1"/>
    </source>
</evidence>
<evidence type="ECO:0000256" key="12">
    <source>
        <dbReference type="HAMAP-Rule" id="MF_00451"/>
    </source>
</evidence>
<dbReference type="Pfam" id="PF00334">
    <property type="entry name" value="NDK"/>
    <property type="match status" value="1"/>
</dbReference>
<keyword evidence="12" id="KW-0597">Phosphoprotein</keyword>
<dbReference type="GO" id="GO:0004550">
    <property type="term" value="F:nucleoside diphosphate kinase activity"/>
    <property type="evidence" value="ECO:0007669"/>
    <property type="project" value="UniProtKB-UniRule"/>
</dbReference>
<comment type="function">
    <text evidence="12">Major role in the synthesis of nucleoside triphosphates other than ATP. The ATP gamma phosphate is transferred to the NDP beta phosphate via a ping-pong mechanism, using a phosphorylated active-site intermediate.</text>
</comment>
<keyword evidence="5 12" id="KW-0808">Transferase</keyword>
<feature type="binding site" evidence="12 13">
    <location>
        <position position="102"/>
    </location>
    <ligand>
        <name>ATP</name>
        <dbReference type="ChEBI" id="CHEBI:30616"/>
    </ligand>
</feature>
<keyword evidence="7 12" id="KW-0547">Nucleotide-binding</keyword>
<accession>A0A2T2XBA8</accession>
<keyword evidence="11 12" id="KW-0546">Nucleotide metabolism</keyword>
<name>A0A2T2XBA8_9FIRM</name>
<feature type="binding site" evidence="12 13">
    <location>
        <position position="91"/>
    </location>
    <ligand>
        <name>ATP</name>
        <dbReference type="ChEBI" id="CHEBI:30616"/>
    </ligand>
</feature>
<dbReference type="NCBIfam" id="NF001908">
    <property type="entry name" value="PRK00668.1"/>
    <property type="match status" value="1"/>
</dbReference>
<evidence type="ECO:0000256" key="9">
    <source>
        <dbReference type="ARBA" id="ARBA00022840"/>
    </source>
</evidence>
<keyword evidence="10 12" id="KW-0460">Magnesium</keyword>
<proteinExistence type="inferred from homology"/>
<comment type="catalytic activity">
    <reaction evidence="12">
        <text>a ribonucleoside 5'-diphosphate + ATP = a ribonucleoside 5'-triphosphate + ADP</text>
        <dbReference type="Rhea" id="RHEA:18113"/>
        <dbReference type="ChEBI" id="CHEBI:30616"/>
        <dbReference type="ChEBI" id="CHEBI:57930"/>
        <dbReference type="ChEBI" id="CHEBI:61557"/>
        <dbReference type="ChEBI" id="CHEBI:456216"/>
        <dbReference type="EC" id="2.7.4.6"/>
    </reaction>
</comment>
<dbReference type="GO" id="GO:0046872">
    <property type="term" value="F:metal ion binding"/>
    <property type="evidence" value="ECO:0007669"/>
    <property type="project" value="UniProtKB-KW"/>
</dbReference>
<comment type="catalytic activity">
    <reaction evidence="12">
        <text>a 2'-deoxyribonucleoside 5'-diphosphate + ATP = a 2'-deoxyribonucleoside 5'-triphosphate + ADP</text>
        <dbReference type="Rhea" id="RHEA:44640"/>
        <dbReference type="ChEBI" id="CHEBI:30616"/>
        <dbReference type="ChEBI" id="CHEBI:61560"/>
        <dbReference type="ChEBI" id="CHEBI:73316"/>
        <dbReference type="ChEBI" id="CHEBI:456216"/>
        <dbReference type="EC" id="2.7.4.6"/>
    </reaction>
</comment>
<dbReference type="FunFam" id="3.30.70.141:FF:000003">
    <property type="entry name" value="Nucleoside diphosphate kinase"/>
    <property type="match status" value="1"/>
</dbReference>
<dbReference type="GO" id="GO:0006183">
    <property type="term" value="P:GTP biosynthetic process"/>
    <property type="evidence" value="ECO:0007669"/>
    <property type="project" value="UniProtKB-UniRule"/>
</dbReference>
<keyword evidence="6 12" id="KW-0479">Metal-binding</keyword>
<comment type="subcellular location">
    <subcellularLocation>
        <location evidence="12">Cytoplasm</location>
    </subcellularLocation>
</comment>
<feature type="binding site" evidence="12 13">
    <location>
        <position position="9"/>
    </location>
    <ligand>
        <name>ATP</name>
        <dbReference type="ChEBI" id="CHEBI:30616"/>
    </ligand>
</feature>
<dbReference type="SUPFAM" id="SSF54919">
    <property type="entry name" value="Nucleoside diphosphate kinase, NDK"/>
    <property type="match status" value="1"/>
</dbReference>
<evidence type="ECO:0000256" key="7">
    <source>
        <dbReference type="ARBA" id="ARBA00022741"/>
    </source>
</evidence>
<evidence type="ECO:0000256" key="8">
    <source>
        <dbReference type="ARBA" id="ARBA00022777"/>
    </source>
</evidence>
<dbReference type="PANTHER" id="PTHR11349">
    <property type="entry name" value="NUCLEOSIDE DIPHOSPHATE KINASE"/>
    <property type="match status" value="1"/>
</dbReference>
<feature type="domain" description="Nucleoside diphosphate kinase-like" evidence="15">
    <location>
        <begin position="1"/>
        <end position="137"/>
    </location>
</feature>
<comment type="cofactor">
    <cofactor evidence="1 12">
        <name>Mg(2+)</name>
        <dbReference type="ChEBI" id="CHEBI:18420"/>
    </cofactor>
</comment>
<comment type="caution">
    <text evidence="16">The sequence shown here is derived from an EMBL/GenBank/DDBJ whole genome shotgun (WGS) entry which is preliminary data.</text>
</comment>
<evidence type="ECO:0000256" key="10">
    <source>
        <dbReference type="ARBA" id="ARBA00022842"/>
    </source>
</evidence>
<dbReference type="PRINTS" id="PR01243">
    <property type="entry name" value="NUCDPKINASE"/>
</dbReference>
<feature type="binding site" evidence="12 13">
    <location>
        <position position="112"/>
    </location>
    <ligand>
        <name>ATP</name>
        <dbReference type="ChEBI" id="CHEBI:30616"/>
    </ligand>
</feature>
<reference evidence="16 17" key="1">
    <citation type="journal article" date="2014" name="BMC Genomics">
        <title>Comparison of environmental and isolate Sulfobacillus genomes reveals diverse carbon, sulfur, nitrogen, and hydrogen metabolisms.</title>
        <authorList>
            <person name="Justice N.B."/>
            <person name="Norman A."/>
            <person name="Brown C.T."/>
            <person name="Singh A."/>
            <person name="Thomas B.C."/>
            <person name="Banfield J.F."/>
        </authorList>
    </citation>
    <scope>NUCLEOTIDE SEQUENCE [LARGE SCALE GENOMIC DNA]</scope>
    <source>
        <strain evidence="16">AMDSBA1</strain>
    </source>
</reference>
<evidence type="ECO:0000256" key="6">
    <source>
        <dbReference type="ARBA" id="ARBA00022723"/>
    </source>
</evidence>
<dbReference type="Gene3D" id="3.30.70.141">
    <property type="entry name" value="Nucleoside diphosphate kinase-like domain"/>
    <property type="match status" value="1"/>
</dbReference>
<feature type="active site" description="Pros-phosphohistidine intermediate" evidence="12 13">
    <location>
        <position position="115"/>
    </location>
</feature>
<feature type="binding site" evidence="12 13">
    <location>
        <position position="57"/>
    </location>
    <ligand>
        <name>ATP</name>
        <dbReference type="ChEBI" id="CHEBI:30616"/>
    </ligand>
</feature>
<evidence type="ECO:0000256" key="5">
    <source>
        <dbReference type="ARBA" id="ARBA00022679"/>
    </source>
</evidence>
<evidence type="ECO:0000256" key="3">
    <source>
        <dbReference type="ARBA" id="ARBA00012966"/>
    </source>
</evidence>
<dbReference type="InterPro" id="IPR034907">
    <property type="entry name" value="NDK-like_dom"/>
</dbReference>
<dbReference type="PROSITE" id="PS51374">
    <property type="entry name" value="NDPK_LIKE"/>
    <property type="match status" value="1"/>
</dbReference>
<keyword evidence="12" id="KW-0963">Cytoplasm</keyword>
<dbReference type="InterPro" id="IPR001564">
    <property type="entry name" value="Nucleoside_diP_kinase"/>
</dbReference>
<comment type="subunit">
    <text evidence="12">Homotetramer.</text>
</comment>
<dbReference type="HAMAP" id="MF_00451">
    <property type="entry name" value="NDP_kinase"/>
    <property type="match status" value="1"/>
</dbReference>
<sequence>MSQTFVMVKPDGVRRGVVGEVIRRLEQKGLQLKAMKLIQLTPELASRHYEEHRDKPFYGELISFITSGPSVPMVWEGREAVQVARTLMGATDPIKAQPGTIRGDLALAITENIVHGSDSSESAQREISIYFSPQEIL</sequence>
<evidence type="ECO:0000256" key="13">
    <source>
        <dbReference type="PROSITE-ProRule" id="PRU00706"/>
    </source>
</evidence>
<dbReference type="SMART" id="SM00562">
    <property type="entry name" value="NDK"/>
    <property type="match status" value="1"/>
</dbReference>
<evidence type="ECO:0000256" key="1">
    <source>
        <dbReference type="ARBA" id="ARBA00001946"/>
    </source>
</evidence>
<evidence type="ECO:0000256" key="2">
    <source>
        <dbReference type="ARBA" id="ARBA00008142"/>
    </source>
</evidence>
<evidence type="ECO:0000256" key="11">
    <source>
        <dbReference type="ARBA" id="ARBA00023080"/>
    </source>
</evidence>
<dbReference type="Proteomes" id="UP000242699">
    <property type="component" value="Unassembled WGS sequence"/>
</dbReference>
<dbReference type="AlphaFoldDB" id="A0A2T2XBA8"/>
<dbReference type="GO" id="GO:0006241">
    <property type="term" value="P:CTP biosynthetic process"/>
    <property type="evidence" value="ECO:0007669"/>
    <property type="project" value="UniProtKB-UniRule"/>
</dbReference>
<evidence type="ECO:0000256" key="4">
    <source>
        <dbReference type="ARBA" id="ARBA00017632"/>
    </source>
</evidence>
<dbReference type="CDD" id="cd04413">
    <property type="entry name" value="NDPk_I"/>
    <property type="match status" value="1"/>
</dbReference>
<protein>
    <recommendedName>
        <fullName evidence="4 12">Nucleoside diphosphate kinase</fullName>
        <shortName evidence="12">NDK</shortName>
        <shortName evidence="12">NDP kinase</shortName>
        <ecNumber evidence="3 12">2.7.4.6</ecNumber>
    </recommendedName>
    <alternativeName>
        <fullName evidence="12">Nucleoside-2-P kinase</fullName>
    </alternativeName>
</protein>
<organism evidence="16 17">
    <name type="scientific">Sulfobacillus benefaciens</name>
    <dbReference type="NCBI Taxonomy" id="453960"/>
    <lineage>
        <taxon>Bacteria</taxon>
        <taxon>Bacillati</taxon>
        <taxon>Bacillota</taxon>
        <taxon>Clostridia</taxon>
        <taxon>Eubacteriales</taxon>
        <taxon>Clostridiales Family XVII. Incertae Sedis</taxon>
        <taxon>Sulfobacillus</taxon>
    </lineage>
</organism>
<evidence type="ECO:0000256" key="14">
    <source>
        <dbReference type="RuleBase" id="RU004011"/>
    </source>
</evidence>
<evidence type="ECO:0000259" key="15">
    <source>
        <dbReference type="SMART" id="SM00562"/>
    </source>
</evidence>
<feature type="binding site" evidence="12 13">
    <location>
        <position position="85"/>
    </location>
    <ligand>
        <name>ATP</name>
        <dbReference type="ChEBI" id="CHEBI:30616"/>
    </ligand>
</feature>
<dbReference type="EMBL" id="PXYT01000001">
    <property type="protein sequence ID" value="PSR31737.1"/>
    <property type="molecule type" value="Genomic_DNA"/>
</dbReference>
<dbReference type="EC" id="2.7.4.6" evidence="3 12"/>
<evidence type="ECO:0000313" key="17">
    <source>
        <dbReference type="Proteomes" id="UP000242699"/>
    </source>
</evidence>
<dbReference type="GO" id="GO:0006228">
    <property type="term" value="P:UTP biosynthetic process"/>
    <property type="evidence" value="ECO:0007669"/>
    <property type="project" value="UniProtKB-UniRule"/>
</dbReference>
<dbReference type="GO" id="GO:0005737">
    <property type="term" value="C:cytoplasm"/>
    <property type="evidence" value="ECO:0007669"/>
    <property type="project" value="UniProtKB-SubCell"/>
</dbReference>